<proteinExistence type="predicted"/>
<name>A0A9Q8PCB2_PASFU</name>
<dbReference type="KEGG" id="ffu:CLAFUR5_09826"/>
<protein>
    <recommendedName>
        <fullName evidence="1">DUF7708 domain-containing protein</fullName>
    </recommendedName>
</protein>
<dbReference type="AlphaFoldDB" id="A0A9Q8PCB2"/>
<dbReference type="GeneID" id="71989704"/>
<organism evidence="2 3">
    <name type="scientific">Passalora fulva</name>
    <name type="common">Tomato leaf mold</name>
    <name type="synonym">Cladosporium fulvum</name>
    <dbReference type="NCBI Taxonomy" id="5499"/>
    <lineage>
        <taxon>Eukaryota</taxon>
        <taxon>Fungi</taxon>
        <taxon>Dikarya</taxon>
        <taxon>Ascomycota</taxon>
        <taxon>Pezizomycotina</taxon>
        <taxon>Dothideomycetes</taxon>
        <taxon>Dothideomycetidae</taxon>
        <taxon>Mycosphaerellales</taxon>
        <taxon>Mycosphaerellaceae</taxon>
        <taxon>Fulvia</taxon>
    </lineage>
</organism>
<feature type="domain" description="DUF7708" evidence="1">
    <location>
        <begin position="160"/>
        <end position="275"/>
    </location>
</feature>
<dbReference type="EMBL" id="CP090169">
    <property type="protein sequence ID" value="UJO19848.1"/>
    <property type="molecule type" value="Genomic_DNA"/>
</dbReference>
<dbReference type="Proteomes" id="UP000756132">
    <property type="component" value="Chromosome 7"/>
</dbReference>
<evidence type="ECO:0000313" key="3">
    <source>
        <dbReference type="Proteomes" id="UP000756132"/>
    </source>
</evidence>
<gene>
    <name evidence="2" type="ORF">CLAFUR5_09826</name>
</gene>
<reference evidence="2" key="1">
    <citation type="submission" date="2021-12" db="EMBL/GenBank/DDBJ databases">
        <authorList>
            <person name="Zaccaron A."/>
            <person name="Stergiopoulos I."/>
        </authorList>
    </citation>
    <scope>NUCLEOTIDE SEQUENCE</scope>
    <source>
        <strain evidence="2">Race5_Kim</strain>
    </source>
</reference>
<sequence>MSSFVQQYIQAVPVCGMLISLPLLMHTEDDGSLWDRCSSSTYLRFGGCYQYVASQQPLSVKVYKFLKAMHDAPEEIREYLDVLGRSLHEQRVARERTPLRAALDRFQGNSDDAMAAFESAPAWDEIMDHIGALNQTRPPHSSAAPSSLTESAVQSPAGAFYGGIKIILSTAARIENEVDSVANALLEMTEVIEVCNRERQLYESDKLSRMIADCYLEVLNVLRLSLQEIQGRRFMRTLMASMDNSYRSELDKAMTTIRRISDSILREVDYQHRLEMRETSSRVIDMQFQQHKMLALLENQQSILQEMDEERKVMTATQGQQEVLQAIQPIERQLQSQIGSNIQITTAH</sequence>
<dbReference type="RefSeq" id="XP_047764214.1">
    <property type="nucleotide sequence ID" value="XM_047908974.1"/>
</dbReference>
<dbReference type="Pfam" id="PF24809">
    <property type="entry name" value="DUF7708"/>
    <property type="match status" value="1"/>
</dbReference>
<keyword evidence="3" id="KW-1185">Reference proteome</keyword>
<evidence type="ECO:0000259" key="1">
    <source>
        <dbReference type="Pfam" id="PF24809"/>
    </source>
</evidence>
<dbReference type="OrthoDB" id="3200163at2759"/>
<dbReference type="InterPro" id="IPR056125">
    <property type="entry name" value="DUF7708"/>
</dbReference>
<evidence type="ECO:0000313" key="2">
    <source>
        <dbReference type="EMBL" id="UJO19848.1"/>
    </source>
</evidence>
<reference evidence="2" key="2">
    <citation type="journal article" date="2022" name="Microb. Genom.">
        <title>A chromosome-scale genome assembly of the tomato pathogen Cladosporium fulvum reveals a compartmentalized genome architecture and the presence of a dispensable chromosome.</title>
        <authorList>
            <person name="Zaccaron A.Z."/>
            <person name="Chen L.H."/>
            <person name="Samaras A."/>
            <person name="Stergiopoulos I."/>
        </authorList>
    </citation>
    <scope>NUCLEOTIDE SEQUENCE</scope>
    <source>
        <strain evidence="2">Race5_Kim</strain>
    </source>
</reference>
<accession>A0A9Q8PCB2</accession>